<proteinExistence type="inferred from homology"/>
<dbReference type="OrthoDB" id="9814548at2"/>
<evidence type="ECO:0000256" key="6">
    <source>
        <dbReference type="RuleBase" id="RU003915"/>
    </source>
</evidence>
<evidence type="ECO:0000256" key="4">
    <source>
        <dbReference type="ARBA" id="ARBA00023235"/>
    </source>
</evidence>
<evidence type="ECO:0000313" key="9">
    <source>
        <dbReference type="EMBL" id="OZC02345.1"/>
    </source>
</evidence>
<reference evidence="9 10" key="1">
    <citation type="submission" date="2016-11" db="EMBL/GenBank/DDBJ databases">
        <title>Study of marine rhodopsin-containing bacteria.</title>
        <authorList>
            <person name="Yoshizawa S."/>
            <person name="Kumagai Y."/>
            <person name="Kogure K."/>
        </authorList>
    </citation>
    <scope>NUCLEOTIDE SEQUENCE [LARGE SCALE GENOMIC DNA]</scope>
    <source>
        <strain evidence="9 10">SG-29</strain>
    </source>
</reference>
<dbReference type="GO" id="GO:0003755">
    <property type="term" value="F:peptidyl-prolyl cis-trans isomerase activity"/>
    <property type="evidence" value="ECO:0007669"/>
    <property type="project" value="UniProtKB-UniRule"/>
</dbReference>
<dbReference type="RefSeq" id="WP_094546500.1">
    <property type="nucleotide sequence ID" value="NZ_MQWB01000001.1"/>
</dbReference>
<evidence type="ECO:0000256" key="2">
    <source>
        <dbReference type="ARBA" id="ARBA00006577"/>
    </source>
</evidence>
<dbReference type="PANTHER" id="PTHR43811:SF19">
    <property type="entry name" value="39 KDA FK506-BINDING NUCLEAR PROTEIN"/>
    <property type="match status" value="1"/>
</dbReference>
<feature type="signal peptide" evidence="7">
    <location>
        <begin position="1"/>
        <end position="24"/>
    </location>
</feature>
<accession>A0A259TX53</accession>
<dbReference type="EC" id="5.2.1.8" evidence="6"/>
<dbReference type="InterPro" id="IPR000774">
    <property type="entry name" value="PPIase_FKBP_N"/>
</dbReference>
<dbReference type="InterPro" id="IPR046357">
    <property type="entry name" value="PPIase_dom_sf"/>
</dbReference>
<keyword evidence="4 5" id="KW-0413">Isomerase</keyword>
<organism evidence="9 10">
    <name type="scientific">Rubricoccus marinus</name>
    <dbReference type="NCBI Taxonomy" id="716817"/>
    <lineage>
        <taxon>Bacteria</taxon>
        <taxon>Pseudomonadati</taxon>
        <taxon>Rhodothermota</taxon>
        <taxon>Rhodothermia</taxon>
        <taxon>Rhodothermales</taxon>
        <taxon>Rubricoccaceae</taxon>
        <taxon>Rubricoccus</taxon>
    </lineage>
</organism>
<dbReference type="Proteomes" id="UP000216446">
    <property type="component" value="Unassembled WGS sequence"/>
</dbReference>
<dbReference type="AlphaFoldDB" id="A0A259TX53"/>
<evidence type="ECO:0000256" key="5">
    <source>
        <dbReference type="PROSITE-ProRule" id="PRU00277"/>
    </source>
</evidence>
<dbReference type="InParanoid" id="A0A259TX53"/>
<dbReference type="Pfam" id="PF01346">
    <property type="entry name" value="FKBP_N"/>
    <property type="match status" value="1"/>
</dbReference>
<feature type="domain" description="PPIase FKBP-type" evidence="8">
    <location>
        <begin position="206"/>
        <end position="291"/>
    </location>
</feature>
<evidence type="ECO:0000256" key="7">
    <source>
        <dbReference type="SAM" id="SignalP"/>
    </source>
</evidence>
<dbReference type="Pfam" id="PF00254">
    <property type="entry name" value="FKBP_C"/>
    <property type="match status" value="1"/>
</dbReference>
<dbReference type="FunCoup" id="A0A259TX53">
    <property type="interactions" value="228"/>
</dbReference>
<gene>
    <name evidence="9" type="ORF">BSZ36_04750</name>
</gene>
<name>A0A259TX53_9BACT</name>
<comment type="similarity">
    <text evidence="2 6">Belongs to the FKBP-type PPIase family.</text>
</comment>
<dbReference type="PROSITE" id="PS51257">
    <property type="entry name" value="PROKAR_LIPOPROTEIN"/>
    <property type="match status" value="1"/>
</dbReference>
<dbReference type="Gene3D" id="3.10.50.40">
    <property type="match status" value="1"/>
</dbReference>
<dbReference type="PROSITE" id="PS50059">
    <property type="entry name" value="FKBP_PPIASE"/>
    <property type="match status" value="1"/>
</dbReference>
<feature type="chain" id="PRO_5013034323" description="Peptidyl-prolyl cis-trans isomerase" evidence="7">
    <location>
        <begin position="25"/>
        <end position="304"/>
    </location>
</feature>
<evidence type="ECO:0000259" key="8">
    <source>
        <dbReference type="PROSITE" id="PS50059"/>
    </source>
</evidence>
<dbReference type="Gene3D" id="1.10.287.460">
    <property type="entry name" value="Peptidyl-prolyl cis-trans isomerase, FKBP-type, N-terminal domain"/>
    <property type="match status" value="1"/>
</dbReference>
<comment type="caution">
    <text evidence="9">The sequence shown here is derived from an EMBL/GenBank/DDBJ whole genome shotgun (WGS) entry which is preliminary data.</text>
</comment>
<comment type="catalytic activity">
    <reaction evidence="1 5 6">
        <text>[protein]-peptidylproline (omega=180) = [protein]-peptidylproline (omega=0)</text>
        <dbReference type="Rhea" id="RHEA:16237"/>
        <dbReference type="Rhea" id="RHEA-COMP:10747"/>
        <dbReference type="Rhea" id="RHEA-COMP:10748"/>
        <dbReference type="ChEBI" id="CHEBI:83833"/>
        <dbReference type="ChEBI" id="CHEBI:83834"/>
        <dbReference type="EC" id="5.2.1.8"/>
    </reaction>
</comment>
<protein>
    <recommendedName>
        <fullName evidence="6">Peptidyl-prolyl cis-trans isomerase</fullName>
        <ecNumber evidence="6">5.2.1.8</ecNumber>
    </recommendedName>
</protein>
<evidence type="ECO:0000256" key="3">
    <source>
        <dbReference type="ARBA" id="ARBA00023110"/>
    </source>
</evidence>
<dbReference type="InterPro" id="IPR036944">
    <property type="entry name" value="PPIase_FKBP_N_sf"/>
</dbReference>
<keyword evidence="3 5" id="KW-0697">Rotamase</keyword>
<dbReference type="EMBL" id="MQWB01000001">
    <property type="protein sequence ID" value="OZC02345.1"/>
    <property type="molecule type" value="Genomic_DNA"/>
</dbReference>
<dbReference type="GO" id="GO:0006457">
    <property type="term" value="P:protein folding"/>
    <property type="evidence" value="ECO:0007669"/>
    <property type="project" value="InterPro"/>
</dbReference>
<sequence length="304" mass="32169">MTFRILPFALAALLVVGVGCGDNATTGGASGDDLSEMNAFEQLAYALGFEAAQGVKADSASFKFFEFATFEEGFRDGLNADSSRLAYLFGYEMGNRLGRDTTANLDAEIFLRAFRAGLDSDSSGLSDEDLQRISTTVQDSISIRQLRQQALTDTSAQRMLRDMGTNAAAATRFLGEVAGRSGVTKTSSGLLYTVEETGSGASPSAADMVVVNYVGKLADGTIFDQSTDGTATFALAQVAPGFREGVMGMKVGGKRTLYLPPDLGYGQQGTPGGPIPPNAALVFEVELLDVQPMQQNMQMQLPPQ</sequence>
<dbReference type="InterPro" id="IPR001179">
    <property type="entry name" value="PPIase_FKBP_dom"/>
</dbReference>
<dbReference type="SUPFAM" id="SSF54534">
    <property type="entry name" value="FKBP-like"/>
    <property type="match status" value="1"/>
</dbReference>
<evidence type="ECO:0000256" key="1">
    <source>
        <dbReference type="ARBA" id="ARBA00000971"/>
    </source>
</evidence>
<evidence type="ECO:0000313" key="10">
    <source>
        <dbReference type="Proteomes" id="UP000216446"/>
    </source>
</evidence>
<keyword evidence="10" id="KW-1185">Reference proteome</keyword>
<keyword evidence="7" id="KW-0732">Signal</keyword>
<dbReference type="PANTHER" id="PTHR43811">
    <property type="entry name" value="FKBP-TYPE PEPTIDYL-PROLYL CIS-TRANS ISOMERASE FKPA"/>
    <property type="match status" value="1"/>
</dbReference>